<name>A0A1M4UGK1_MARH1</name>
<dbReference type="InterPro" id="IPR034694">
    <property type="entry name" value="HPF_long/plastid"/>
</dbReference>
<evidence type="ECO:0000313" key="5">
    <source>
        <dbReference type="Proteomes" id="UP000184334"/>
    </source>
</evidence>
<dbReference type="RefSeq" id="WP_072863416.1">
    <property type="nucleotide sequence ID" value="NZ_FQUI01000007.1"/>
</dbReference>
<organism evidence="4 5">
    <name type="scientific">Marinitoga hydrogenitolerans (strain DSM 16785 / JCM 12826 / AT1271)</name>
    <dbReference type="NCBI Taxonomy" id="1122195"/>
    <lineage>
        <taxon>Bacteria</taxon>
        <taxon>Thermotogati</taxon>
        <taxon>Thermotogota</taxon>
        <taxon>Thermotogae</taxon>
        <taxon>Petrotogales</taxon>
        <taxon>Petrotogaceae</taxon>
        <taxon>Marinitoga</taxon>
    </lineage>
</organism>
<comment type="function">
    <text evidence="2">Required for dimerization of active 70S ribosomes into 100S ribosomes in stationary phase; 100S ribosomes are translationally inactive and sometimes present during exponential growth.</text>
</comment>
<accession>A0A1M4UGK1</accession>
<dbReference type="InterPro" id="IPR050574">
    <property type="entry name" value="HPF/YfiA_ribosome-assoc"/>
</dbReference>
<evidence type="ECO:0000313" key="4">
    <source>
        <dbReference type="EMBL" id="SHE55912.1"/>
    </source>
</evidence>
<dbReference type="EMBL" id="FQUI01000007">
    <property type="protein sequence ID" value="SHE55912.1"/>
    <property type="molecule type" value="Genomic_DNA"/>
</dbReference>
<protein>
    <recommendedName>
        <fullName evidence="2">Ribosome hibernation promoting factor</fullName>
        <shortName evidence="2">HPF</shortName>
    </recommendedName>
</protein>
<dbReference type="InterPro" id="IPR036567">
    <property type="entry name" value="RHF-like"/>
</dbReference>
<dbReference type="GO" id="GO:0022627">
    <property type="term" value="C:cytosolic small ribosomal subunit"/>
    <property type="evidence" value="ECO:0007669"/>
    <property type="project" value="TreeGrafter"/>
</dbReference>
<dbReference type="CDD" id="cd00552">
    <property type="entry name" value="RaiA"/>
    <property type="match status" value="1"/>
</dbReference>
<dbReference type="HAMAP" id="MF_00839">
    <property type="entry name" value="HPF"/>
    <property type="match status" value="1"/>
</dbReference>
<comment type="subcellular location">
    <subcellularLocation>
        <location evidence="2">Cytoplasm</location>
    </subcellularLocation>
</comment>
<reference evidence="4" key="1">
    <citation type="submission" date="2016-11" db="EMBL/GenBank/DDBJ databases">
        <authorList>
            <person name="Varghese N."/>
            <person name="Submissions S."/>
        </authorList>
    </citation>
    <scope>NUCLEOTIDE SEQUENCE [LARGE SCALE GENOMIC DNA]</scope>
    <source>
        <strain evidence="4">DSM 16785</strain>
    </source>
</reference>
<dbReference type="NCBIfam" id="TIGR00741">
    <property type="entry name" value="yfiA"/>
    <property type="match status" value="1"/>
</dbReference>
<keyword evidence="2" id="KW-0963">Cytoplasm</keyword>
<dbReference type="Pfam" id="PF16321">
    <property type="entry name" value="Ribosom_S30AE_C"/>
    <property type="match status" value="1"/>
</dbReference>
<comment type="caution">
    <text evidence="4">The sequence shown here is derived from an EMBL/GenBank/DDBJ whole genome shotgun (WGS) entry which is preliminary data.</text>
</comment>
<dbReference type="STRING" id="1122195.SAMN02745164_00667"/>
<dbReference type="PANTHER" id="PTHR33231">
    <property type="entry name" value="30S RIBOSOMAL PROTEIN"/>
    <property type="match status" value="1"/>
</dbReference>
<keyword evidence="5" id="KW-1185">Reference proteome</keyword>
<dbReference type="OrthoDB" id="9794975at2"/>
<keyword evidence="1 2" id="KW-0810">Translation regulation</keyword>
<evidence type="ECO:0000256" key="2">
    <source>
        <dbReference type="HAMAP-Rule" id="MF_00839"/>
    </source>
</evidence>
<dbReference type="Gene3D" id="3.30.505.50">
    <property type="entry name" value="Sigma 54 modulation/S30EA ribosomal protein, C-terminal domain"/>
    <property type="match status" value="1"/>
</dbReference>
<feature type="domain" description="Sigma 54 modulation/S30EA ribosomal protein C-terminal" evidence="3">
    <location>
        <begin position="123"/>
        <end position="175"/>
    </location>
</feature>
<evidence type="ECO:0000256" key="1">
    <source>
        <dbReference type="ARBA" id="ARBA00022845"/>
    </source>
</evidence>
<dbReference type="InterPro" id="IPR038416">
    <property type="entry name" value="Ribosom_S30AE_C_sf"/>
</dbReference>
<dbReference type="InterPro" id="IPR032528">
    <property type="entry name" value="Ribosom_S30AE_C"/>
</dbReference>
<dbReference type="GO" id="GO:0043024">
    <property type="term" value="F:ribosomal small subunit binding"/>
    <property type="evidence" value="ECO:0007669"/>
    <property type="project" value="TreeGrafter"/>
</dbReference>
<evidence type="ECO:0000259" key="3">
    <source>
        <dbReference type="Pfam" id="PF16321"/>
    </source>
</evidence>
<proteinExistence type="inferred from homology"/>
<comment type="subunit">
    <text evidence="2">Interacts with 100S ribosomes.</text>
</comment>
<dbReference type="SUPFAM" id="SSF69754">
    <property type="entry name" value="Ribosome binding protein Y (YfiA homologue)"/>
    <property type="match status" value="1"/>
</dbReference>
<sequence>MDYKLYTKNIELTKALEDYLEKRMEKIDRVFKKHNDLLMGTDIRVTKEREIFKVEVTSHLKFKGSLLKVEERGTDLYEVIDKVSDAFERKLKKFKDKLQNHDAVNPLKEINTNIVEEEDIFSKIDKRKRFDLNMYSLEEAVMQLELLGHEFFVFRNSDSEEVNVIYKRKDGSLGLIELIG</sequence>
<dbReference type="Gene3D" id="3.30.160.100">
    <property type="entry name" value="Ribosome hibernation promotion factor-like"/>
    <property type="match status" value="1"/>
</dbReference>
<dbReference type="GO" id="GO:0045900">
    <property type="term" value="P:negative regulation of translational elongation"/>
    <property type="evidence" value="ECO:0007669"/>
    <property type="project" value="TreeGrafter"/>
</dbReference>
<dbReference type="Pfam" id="PF02482">
    <property type="entry name" value="Ribosomal_S30AE"/>
    <property type="match status" value="1"/>
</dbReference>
<dbReference type="AlphaFoldDB" id="A0A1M4UGK1"/>
<comment type="similarity">
    <text evidence="2">Belongs to the HPF/YfiA ribosome-associated protein family. Long HPF subfamily.</text>
</comment>
<dbReference type="Proteomes" id="UP000184334">
    <property type="component" value="Unassembled WGS sequence"/>
</dbReference>
<gene>
    <name evidence="2" type="primary">hpf</name>
    <name evidence="4" type="ORF">SAMN02745164_00667</name>
</gene>
<dbReference type="InterPro" id="IPR003489">
    <property type="entry name" value="RHF/RaiA"/>
</dbReference>
<dbReference type="PANTHER" id="PTHR33231:SF1">
    <property type="entry name" value="30S RIBOSOMAL PROTEIN"/>
    <property type="match status" value="1"/>
</dbReference>